<protein>
    <submittedName>
        <fullName evidence="2">Uncharacterized protein</fullName>
    </submittedName>
</protein>
<name>A0A975T8C1_9NOST</name>
<dbReference type="KEGG" id="rsin:B6N60_02781"/>
<proteinExistence type="predicted"/>
<dbReference type="Proteomes" id="UP000683511">
    <property type="component" value="Chromosome"/>
</dbReference>
<organism evidence="2 3">
    <name type="scientific">Richelia sinica FACHB-800</name>
    <dbReference type="NCBI Taxonomy" id="1357546"/>
    <lineage>
        <taxon>Bacteria</taxon>
        <taxon>Bacillati</taxon>
        <taxon>Cyanobacteriota</taxon>
        <taxon>Cyanophyceae</taxon>
        <taxon>Nostocales</taxon>
        <taxon>Nostocaceae</taxon>
        <taxon>Richelia</taxon>
    </lineage>
</organism>
<evidence type="ECO:0000313" key="3">
    <source>
        <dbReference type="Proteomes" id="UP000683511"/>
    </source>
</evidence>
<keyword evidence="1" id="KW-1133">Transmembrane helix</keyword>
<reference evidence="2" key="1">
    <citation type="submission" date="2017-04" db="EMBL/GenBank/DDBJ databases">
        <title>Genome deletions in a multicellular cyanobacterial endosymbiont for morphological adaptation in marine diatoms.</title>
        <authorList>
            <person name="Wang Y."/>
            <person name="Gao H."/>
            <person name="Li R."/>
            <person name="Xu X."/>
        </authorList>
    </citation>
    <scope>NUCLEOTIDE SEQUENCE</scope>
    <source>
        <strain evidence="2">FACHB 800</strain>
    </source>
</reference>
<dbReference type="RefSeq" id="WP_190605071.1">
    <property type="nucleotide sequence ID" value="NZ_CP021056.1"/>
</dbReference>
<keyword evidence="1" id="KW-0812">Transmembrane</keyword>
<accession>A0A975T8C1</accession>
<keyword evidence="1" id="KW-0472">Membrane</keyword>
<evidence type="ECO:0000313" key="2">
    <source>
        <dbReference type="EMBL" id="QXE24078.1"/>
    </source>
</evidence>
<dbReference type="AlphaFoldDB" id="A0A975T8C1"/>
<keyword evidence="3" id="KW-1185">Reference proteome</keyword>
<evidence type="ECO:0000256" key="1">
    <source>
        <dbReference type="SAM" id="Phobius"/>
    </source>
</evidence>
<gene>
    <name evidence="2" type="ORF">B6N60_02781</name>
</gene>
<sequence>MSKEKQKPLLYILPIESVTLQDTVSSAITNVASFDEDNKLTYYKIAKKMTRIGVALLADLIIPLPLGVITTLVLGDILNIKRESNNEDKNQNKESKRDVVYTNQQKNDLTADISKVIKELNLEDWSAFLGEIPYSSIPEDFEFSPGHPLPGRFYRAHPLESKNKKYIPIETFDSLLYAEREAELIRLLVDLGATKITIQEKQLGKTTSDTTANAAITGTGGVKAELKRDINELNESTRTFSLGGINWTPELQSRFNEEAYSWLPYEPAWAAVVHARLYGKCLTASIELTNDNSYSISGKMGLTEGLLQNLGGFDMGASFTLSQTKTSLISVEFSPSIAKIKE</sequence>
<feature type="transmembrane region" description="Helical" evidence="1">
    <location>
        <begin position="52"/>
        <end position="75"/>
    </location>
</feature>
<dbReference type="EMBL" id="CP021056">
    <property type="protein sequence ID" value="QXE24078.1"/>
    <property type="molecule type" value="Genomic_DNA"/>
</dbReference>